<keyword evidence="2" id="KW-1185">Reference proteome</keyword>
<evidence type="ECO:0000313" key="2">
    <source>
        <dbReference type="Proteomes" id="UP001476798"/>
    </source>
</evidence>
<name>A0ABV0NE73_9TELE</name>
<organism evidence="1 2">
    <name type="scientific">Goodea atripinnis</name>
    <dbReference type="NCBI Taxonomy" id="208336"/>
    <lineage>
        <taxon>Eukaryota</taxon>
        <taxon>Metazoa</taxon>
        <taxon>Chordata</taxon>
        <taxon>Craniata</taxon>
        <taxon>Vertebrata</taxon>
        <taxon>Euteleostomi</taxon>
        <taxon>Actinopterygii</taxon>
        <taxon>Neopterygii</taxon>
        <taxon>Teleostei</taxon>
        <taxon>Neoteleostei</taxon>
        <taxon>Acanthomorphata</taxon>
        <taxon>Ovalentaria</taxon>
        <taxon>Atherinomorphae</taxon>
        <taxon>Cyprinodontiformes</taxon>
        <taxon>Goodeidae</taxon>
        <taxon>Goodea</taxon>
    </lineage>
</organism>
<accession>A0ABV0NE73</accession>
<gene>
    <name evidence="1" type="ORF">GOODEAATRI_022270</name>
</gene>
<dbReference type="EMBL" id="JAHRIO010032248">
    <property type="protein sequence ID" value="MEQ2169169.1"/>
    <property type="molecule type" value="Genomic_DNA"/>
</dbReference>
<comment type="caution">
    <text evidence="1">The sequence shown here is derived from an EMBL/GenBank/DDBJ whole genome shotgun (WGS) entry which is preliminary data.</text>
</comment>
<proteinExistence type="predicted"/>
<protein>
    <submittedName>
        <fullName evidence="1">Uncharacterized protein</fullName>
    </submittedName>
</protein>
<reference evidence="1 2" key="1">
    <citation type="submission" date="2021-06" db="EMBL/GenBank/DDBJ databases">
        <authorList>
            <person name="Palmer J.M."/>
        </authorList>
    </citation>
    <scope>NUCLEOTIDE SEQUENCE [LARGE SCALE GENOMIC DNA]</scope>
    <source>
        <strain evidence="1 2">GA_2019</strain>
        <tissue evidence="1">Muscle</tissue>
    </source>
</reference>
<sequence length="125" mass="14273">MLWGSFSTEKLMGRWVELNLGQYLKKTFKGYKGLGTVRGSPSSRTMTLQIQPELLNSFDQSIFIYLNGPSQSPDLNPILNLRQDFKVAVHRNSSFKLTELEVFCQDKSAKNASITEKWFHRGGKI</sequence>
<dbReference type="Proteomes" id="UP001476798">
    <property type="component" value="Unassembled WGS sequence"/>
</dbReference>
<evidence type="ECO:0000313" key="1">
    <source>
        <dbReference type="EMBL" id="MEQ2169169.1"/>
    </source>
</evidence>